<protein>
    <recommendedName>
        <fullName evidence="3">Phasin family protein</fullName>
    </recommendedName>
</protein>
<accession>A0ABU1N7X7</accession>
<dbReference type="Proteomes" id="UP001184230">
    <property type="component" value="Unassembled WGS sequence"/>
</dbReference>
<comment type="caution">
    <text evidence="1">The sequence shown here is derived from an EMBL/GenBank/DDBJ whole genome shotgun (WGS) entry which is preliminary data.</text>
</comment>
<name>A0ABU1N7X7_9BURK</name>
<reference evidence="1 2" key="1">
    <citation type="submission" date="2023-07" db="EMBL/GenBank/DDBJ databases">
        <title>Sorghum-associated microbial communities from plants grown in Nebraska, USA.</title>
        <authorList>
            <person name="Schachtman D."/>
        </authorList>
    </citation>
    <scope>NUCLEOTIDE SEQUENCE [LARGE SCALE GENOMIC DNA]</scope>
    <source>
        <strain evidence="1 2">DS1781</strain>
    </source>
</reference>
<evidence type="ECO:0008006" key="3">
    <source>
        <dbReference type="Google" id="ProtNLM"/>
    </source>
</evidence>
<dbReference type="NCBIfam" id="NF045536">
    <property type="entry name" value="phasin_PhaP6"/>
    <property type="match status" value="1"/>
</dbReference>
<organism evidence="1 2">
    <name type="scientific">Variovorax soli</name>
    <dbReference type="NCBI Taxonomy" id="376815"/>
    <lineage>
        <taxon>Bacteria</taxon>
        <taxon>Pseudomonadati</taxon>
        <taxon>Pseudomonadota</taxon>
        <taxon>Betaproteobacteria</taxon>
        <taxon>Burkholderiales</taxon>
        <taxon>Comamonadaceae</taxon>
        <taxon>Variovorax</taxon>
    </lineage>
</organism>
<evidence type="ECO:0000313" key="1">
    <source>
        <dbReference type="EMBL" id="MDR6534549.1"/>
    </source>
</evidence>
<gene>
    <name evidence="1" type="ORF">J2739_000309</name>
</gene>
<dbReference type="EMBL" id="JAVDRF010000001">
    <property type="protein sequence ID" value="MDR6534549.1"/>
    <property type="molecule type" value="Genomic_DNA"/>
</dbReference>
<proteinExistence type="predicted"/>
<dbReference type="InterPro" id="IPR053785">
    <property type="entry name" value="PhaP6-like"/>
</dbReference>
<keyword evidence="2" id="KW-1185">Reference proteome</keyword>
<sequence length="165" mass="17293">MPPALYSPRFFNPFMLWVDVAFKTQEMLLYSSSVIQLRTGRMARAGLAPSDADLAEMQLMGHEKLAAATESGAAIANQLHSTQFALVSRAVRQWLGGAVALVSLATSTTPAQIATHGLALTKAAARSAATLSQLSSAGARIAQRGLKPIHAKASANALRLAGPRA</sequence>
<evidence type="ECO:0000313" key="2">
    <source>
        <dbReference type="Proteomes" id="UP001184230"/>
    </source>
</evidence>